<dbReference type="EMBL" id="QSBY01000007">
    <property type="protein sequence ID" value="RHW71397.1"/>
    <property type="molecule type" value="Genomic_DNA"/>
</dbReference>
<evidence type="ECO:0000313" key="2">
    <source>
        <dbReference type="Proteomes" id="UP000266743"/>
    </source>
</evidence>
<dbReference type="AlphaFoldDB" id="A0A3L6L851"/>
<organism evidence="1 2">
    <name type="scientific">Trypanosoma brucei equiperdum</name>
    <dbReference type="NCBI Taxonomy" id="630700"/>
    <lineage>
        <taxon>Eukaryota</taxon>
        <taxon>Discoba</taxon>
        <taxon>Euglenozoa</taxon>
        <taxon>Kinetoplastea</taxon>
        <taxon>Metakinetoplastina</taxon>
        <taxon>Trypanosomatida</taxon>
        <taxon>Trypanosomatidae</taxon>
        <taxon>Trypanosoma</taxon>
    </lineage>
</organism>
<dbReference type="Proteomes" id="UP000266743">
    <property type="component" value="Chromosome 7"/>
</dbReference>
<protein>
    <submittedName>
        <fullName evidence="1">Uncharacterized protein</fullName>
    </submittedName>
</protein>
<gene>
    <name evidence="1" type="ORF">DPX39_070062000</name>
</gene>
<evidence type="ECO:0000313" key="1">
    <source>
        <dbReference type="EMBL" id="RHW71397.1"/>
    </source>
</evidence>
<proteinExistence type="predicted"/>
<comment type="caution">
    <text evidence="1">The sequence shown here is derived from an EMBL/GenBank/DDBJ whole genome shotgun (WGS) entry which is preliminary data.</text>
</comment>
<sequence>MSNHGGSSSLDALGGVETAAAETTRNIVLGLPKDGPVPGSSDAASLQAAEAFIGSIQQEIMACDMANARAMELYARHWWTKVPYFGKRFGSTTATLEVAGADGGGVSGLPVCTGTSDCQHKHMRLERSSEVAAVPGTSRGQQQRLNSWFFKLRHPGWVPIIQRPWVPYFCIGCLMLVWTPDIWKLRTLHWCDYQYAEFRRAVHRAYWRATMSAEDYKELMEELERGRPPPFGVSKCPL</sequence>
<reference evidence="1 2" key="1">
    <citation type="submission" date="2018-09" db="EMBL/GenBank/DDBJ databases">
        <title>whole genome sequence of T. equiperdum IVM-t1 strain.</title>
        <authorList>
            <person name="Suganuma K."/>
        </authorList>
    </citation>
    <scope>NUCLEOTIDE SEQUENCE [LARGE SCALE GENOMIC DNA]</scope>
    <source>
        <strain evidence="1 2">IVM-t1</strain>
    </source>
</reference>
<name>A0A3L6L851_9TRYP</name>
<accession>A0A3L6L851</accession>